<organism evidence="1 2">
    <name type="scientific">Candida boidinii</name>
    <name type="common">Yeast</name>
    <dbReference type="NCBI Taxonomy" id="5477"/>
    <lineage>
        <taxon>Eukaryota</taxon>
        <taxon>Fungi</taxon>
        <taxon>Dikarya</taxon>
        <taxon>Ascomycota</taxon>
        <taxon>Saccharomycotina</taxon>
        <taxon>Pichiomycetes</taxon>
        <taxon>Pichiales</taxon>
        <taxon>Pichiaceae</taxon>
        <taxon>Ogataea</taxon>
        <taxon>Ogataea/Candida clade</taxon>
    </lineage>
</organism>
<sequence>MNESSQKLWKSLSDLLKLFLHVQKHISKIPFKEINAIIEKTILSNSESHVVSSQAELLSELKTMDTTSNGNTTFDEIVESQKYVEAVCICLIKIGQVSLSQSSASDPKQLRSSLTYNLGLSYLEAYKLLDDQISMDCAIKCLRKAIQLENKHFEYWIALGHASVRKNPKVSQHCFIKASSLAPKEPSIWISLAVLYLHYSDFELAKECFIRAQSIAPAAASSWTGQAFVAEANNELEKSGELLIHSYSLIKRCMFCNG</sequence>
<dbReference type="EMBL" id="BSXV01005393">
    <property type="protein sequence ID" value="GMF02181.1"/>
    <property type="molecule type" value="Genomic_DNA"/>
</dbReference>
<name>A0ACB5U4S8_CANBO</name>
<keyword evidence="2" id="KW-1185">Reference proteome</keyword>
<protein>
    <submittedName>
        <fullName evidence="1">Unnamed protein product</fullName>
    </submittedName>
</protein>
<evidence type="ECO:0000313" key="1">
    <source>
        <dbReference type="EMBL" id="GMF02181.1"/>
    </source>
</evidence>
<gene>
    <name evidence="1" type="ORF">Cboi01_000605300</name>
</gene>
<dbReference type="Proteomes" id="UP001165101">
    <property type="component" value="Unassembled WGS sequence"/>
</dbReference>
<comment type="caution">
    <text evidence="1">The sequence shown here is derived from an EMBL/GenBank/DDBJ whole genome shotgun (WGS) entry which is preliminary data.</text>
</comment>
<proteinExistence type="predicted"/>
<evidence type="ECO:0000313" key="2">
    <source>
        <dbReference type="Proteomes" id="UP001165101"/>
    </source>
</evidence>
<reference evidence="1" key="1">
    <citation type="submission" date="2023-04" db="EMBL/GenBank/DDBJ databases">
        <title>Candida boidinii NBRC 1967.</title>
        <authorList>
            <person name="Ichikawa N."/>
            <person name="Sato H."/>
            <person name="Tonouchi N."/>
        </authorList>
    </citation>
    <scope>NUCLEOTIDE SEQUENCE</scope>
    <source>
        <strain evidence="1">NBRC 1967</strain>
    </source>
</reference>
<accession>A0ACB5U4S8</accession>